<feature type="transmembrane region" description="Helical" evidence="1">
    <location>
        <begin position="91"/>
        <end position="110"/>
    </location>
</feature>
<dbReference type="RefSeq" id="WP_153500014.1">
    <property type="nucleotide sequence ID" value="NZ_WIRE01000001.1"/>
</dbReference>
<dbReference type="AlphaFoldDB" id="A0A6N7LUC3"/>
<organism evidence="2 3">
    <name type="scientific">Alcanivorax sediminis</name>
    <dbReference type="NCBI Taxonomy" id="2663008"/>
    <lineage>
        <taxon>Bacteria</taxon>
        <taxon>Pseudomonadati</taxon>
        <taxon>Pseudomonadota</taxon>
        <taxon>Gammaproteobacteria</taxon>
        <taxon>Oceanospirillales</taxon>
        <taxon>Alcanivoracaceae</taxon>
        <taxon>Alcanivorax</taxon>
    </lineage>
</organism>
<keyword evidence="3" id="KW-1185">Reference proteome</keyword>
<keyword evidence="1" id="KW-1133">Transmembrane helix</keyword>
<sequence length="317" mass="33462">MNTDNEKTLMQSLRVSESGTSDLLSLPVFSGFGSEDEILAAWQEGALSTEQEAALRAALATSNSLRQQWLALSAAVPMVKHGAVWHGLFRWHWATIGMTASVALVGVLLFRQGQLPMAPAETAVMHEPVADRSLEAARVESDALAGREQSVAEAKAFNGVAQKRQLASEEARRSMADSFAQDSAEIESIEMDSAPLMEERSRVAATPQPGPLAVAPSSAMAPATLAPEEAPAWQEYLNVYREGLAADPDSDMALLAQAALAVEASGCAAANVAALQQAFDVVKAQYPNTFVALEPDSPAGWCGLGTILDEAGRNAGQ</sequence>
<name>A0A6N7LUC3_9GAMM</name>
<comment type="caution">
    <text evidence="2">The sequence shown here is derived from an EMBL/GenBank/DDBJ whole genome shotgun (WGS) entry which is preliminary data.</text>
</comment>
<gene>
    <name evidence="2" type="ORF">GFN93_06865</name>
</gene>
<dbReference type="Proteomes" id="UP000469421">
    <property type="component" value="Unassembled WGS sequence"/>
</dbReference>
<keyword evidence="1" id="KW-0472">Membrane</keyword>
<accession>A0A6N7LUC3</accession>
<evidence type="ECO:0000313" key="2">
    <source>
        <dbReference type="EMBL" id="MQX52966.1"/>
    </source>
</evidence>
<proteinExistence type="predicted"/>
<dbReference type="EMBL" id="WIRE01000001">
    <property type="protein sequence ID" value="MQX52966.1"/>
    <property type="molecule type" value="Genomic_DNA"/>
</dbReference>
<evidence type="ECO:0000313" key="3">
    <source>
        <dbReference type="Proteomes" id="UP000469421"/>
    </source>
</evidence>
<keyword evidence="1" id="KW-0812">Transmembrane</keyword>
<evidence type="ECO:0000256" key="1">
    <source>
        <dbReference type="SAM" id="Phobius"/>
    </source>
</evidence>
<protein>
    <submittedName>
        <fullName evidence="2">Uncharacterized protein</fullName>
    </submittedName>
</protein>
<reference evidence="2 3" key="1">
    <citation type="submission" date="2019-10" db="EMBL/GenBank/DDBJ databases">
        <title>Alcanivorax sp.PA15-N-34 draft genome sequence.</title>
        <authorList>
            <person name="Liao X."/>
            <person name="Shao Z."/>
        </authorList>
    </citation>
    <scope>NUCLEOTIDE SEQUENCE [LARGE SCALE GENOMIC DNA]</scope>
    <source>
        <strain evidence="2 3">PA15-N-34</strain>
    </source>
</reference>